<evidence type="ECO:0000313" key="2">
    <source>
        <dbReference type="EMBL" id="PKA16135.1"/>
    </source>
</evidence>
<feature type="transmembrane region" description="Helical" evidence="1">
    <location>
        <begin position="66"/>
        <end position="85"/>
    </location>
</feature>
<evidence type="ECO:0008006" key="4">
    <source>
        <dbReference type="Google" id="ProtNLM"/>
    </source>
</evidence>
<proteinExistence type="predicted"/>
<accession>A0ABX4PKH9</accession>
<comment type="caution">
    <text evidence="2">The sequence shown here is derived from an EMBL/GenBank/DDBJ whole genome shotgun (WGS) entry which is preliminary data.</text>
</comment>
<name>A0ABX4PKH9_9LEPT</name>
<keyword evidence="3" id="KW-1185">Reference proteome</keyword>
<keyword evidence="1" id="KW-0812">Transmembrane</keyword>
<dbReference type="EMBL" id="NPEI01000004">
    <property type="protein sequence ID" value="PKA16135.1"/>
    <property type="molecule type" value="Genomic_DNA"/>
</dbReference>
<gene>
    <name evidence="2" type="ORF">CH363_08270</name>
</gene>
<dbReference type="Proteomes" id="UP000231857">
    <property type="component" value="Unassembled WGS sequence"/>
</dbReference>
<keyword evidence="1" id="KW-0472">Membrane</keyword>
<evidence type="ECO:0000256" key="1">
    <source>
        <dbReference type="SAM" id="Phobius"/>
    </source>
</evidence>
<feature type="transmembrane region" description="Helical" evidence="1">
    <location>
        <begin position="6"/>
        <end position="25"/>
    </location>
</feature>
<protein>
    <recommendedName>
        <fullName evidence="4">G-protein coupled receptors family 1 profile domain-containing protein</fullName>
    </recommendedName>
</protein>
<reference evidence="2 3" key="1">
    <citation type="submission" date="2017-07" db="EMBL/GenBank/DDBJ databases">
        <title>Leptospira spp. isolated from tropical soils.</title>
        <authorList>
            <person name="Thibeaux R."/>
            <person name="Iraola G."/>
            <person name="Ferres I."/>
            <person name="Bierque E."/>
            <person name="Girault D."/>
            <person name="Soupe-Gilbert M.-E."/>
            <person name="Picardeau M."/>
            <person name="Goarant C."/>
        </authorList>
    </citation>
    <scope>NUCLEOTIDE SEQUENCE [LARGE SCALE GENOMIC DNA]</scope>
    <source>
        <strain evidence="2 3">ATI7-C-A2</strain>
    </source>
</reference>
<keyword evidence="1" id="KW-1133">Transmembrane helix</keyword>
<evidence type="ECO:0000313" key="3">
    <source>
        <dbReference type="Proteomes" id="UP000231857"/>
    </source>
</evidence>
<sequence>MDIFLLLYVLFFFLVPWIICAFALAKMIIKLYSIENGINVFGKPDIRKIRNSSPDFNKVYLNTIRWFLITLISWIVGFSGLFLIVQVF</sequence>
<organism evidence="2 3">
    <name type="scientific">Leptospira haakeii</name>
    <dbReference type="NCBI Taxonomy" id="2023198"/>
    <lineage>
        <taxon>Bacteria</taxon>
        <taxon>Pseudomonadati</taxon>
        <taxon>Spirochaetota</taxon>
        <taxon>Spirochaetia</taxon>
        <taxon>Leptospirales</taxon>
        <taxon>Leptospiraceae</taxon>
        <taxon>Leptospira</taxon>
    </lineage>
</organism>